<gene>
    <name evidence="2" type="ORF">J6I44_17855</name>
</gene>
<evidence type="ECO:0000259" key="1">
    <source>
        <dbReference type="SMART" id="SM00382"/>
    </source>
</evidence>
<dbReference type="Pfam" id="PF12102">
    <property type="entry name" value="MrcB_N"/>
    <property type="match status" value="1"/>
</dbReference>
<dbReference type="Gene3D" id="3.30.920.90">
    <property type="match status" value="1"/>
</dbReference>
<sequence>MDFTKEQIQKAIQQIDENPNLLTGRNSYKYDLVHDGKRYPPILVLSEANKLDGGDELLLSDFGNSTKKPFKILRDKGFKIQDKKEEDENFIPTLEAYIDQALTGSLKTSKYRNEFRGLTVKVSFGQGTPTHVPWISFLGSDQSTSKGIYPVFLYYKKKKILVLAYGVSETNEPNINWDLDNPKSIEELFSEKNWGEPFRYGSSFVYSYYDLNHEFSKKKIHEDLNKLVKYYKEFLAGDFPRRNNNNLNLSDFVNDCKSANLNYSQKLCNRFIYSLCTKPFIILTGLSGSGKTKIAQAFSKWISEDDEQICIVPVGADWTNREPLLGYPNALKDNGYEKPDSGILDLIIKASDNRNKPFFLILDEMNLSHVERYFADFLSAMESGDEIKLHSGKDDWEGVPPTIDIPDNLFVIGTVNIDETTYMFSPKVLDRANVIEFRVTSDELENFLQEPQDVDIDSIKRMGASLATKFIQIANTPADSSIIKEELNTELINFFNELKKVGAEFGYRSAHEIQLFAGIASRKVKDWSNQEITDIVIVQKILPKLHGSRRKLEPILRVLASLCIKDDASLDNILDNPYEFDFNNSANVKYPISLEKIVRMHNRLLENGFTSFAEA</sequence>
<proteinExistence type="predicted"/>
<dbReference type="Gene3D" id="3.40.50.300">
    <property type="entry name" value="P-loop containing nucleotide triphosphate hydrolases"/>
    <property type="match status" value="1"/>
</dbReference>
<dbReference type="EMBL" id="JAGGJA010000016">
    <property type="protein sequence ID" value="MCW9708729.1"/>
    <property type="molecule type" value="Genomic_DNA"/>
</dbReference>
<protein>
    <submittedName>
        <fullName evidence="2">DUF3578 domain-containing protein</fullName>
    </submittedName>
</protein>
<organism evidence="2 3">
    <name type="scientific">Fodinibius salsisoli</name>
    <dbReference type="NCBI Taxonomy" id="2820877"/>
    <lineage>
        <taxon>Bacteria</taxon>
        <taxon>Pseudomonadati</taxon>
        <taxon>Balneolota</taxon>
        <taxon>Balneolia</taxon>
        <taxon>Balneolales</taxon>
        <taxon>Balneolaceae</taxon>
        <taxon>Fodinibius</taxon>
    </lineage>
</organism>
<reference evidence="2 3" key="1">
    <citation type="submission" date="2021-03" db="EMBL/GenBank/DDBJ databases">
        <title>Aliifodinibius sp. nov., a new bacterium isolated from saline soil.</title>
        <authorList>
            <person name="Galisteo C."/>
            <person name="De La Haba R."/>
            <person name="Sanchez-Porro C."/>
            <person name="Ventosa A."/>
        </authorList>
    </citation>
    <scope>NUCLEOTIDE SEQUENCE [LARGE SCALE GENOMIC DNA]</scope>
    <source>
        <strain evidence="2 3">1BSP15-2V2</strain>
    </source>
</reference>
<evidence type="ECO:0000313" key="3">
    <source>
        <dbReference type="Proteomes" id="UP001207918"/>
    </source>
</evidence>
<dbReference type="InterPro" id="IPR027417">
    <property type="entry name" value="P-loop_NTPase"/>
</dbReference>
<dbReference type="InterPro" id="IPR058807">
    <property type="entry name" value="ScoMcrA_N"/>
</dbReference>
<dbReference type="RefSeq" id="WP_265767536.1">
    <property type="nucleotide sequence ID" value="NZ_JAGGJA010000016.1"/>
</dbReference>
<accession>A0ABT3PS83</accession>
<name>A0ABT3PS83_9BACT</name>
<dbReference type="InterPro" id="IPR003593">
    <property type="entry name" value="AAA+_ATPase"/>
</dbReference>
<dbReference type="SMART" id="SM00382">
    <property type="entry name" value="AAA"/>
    <property type="match status" value="1"/>
</dbReference>
<dbReference type="InterPro" id="IPR021961">
    <property type="entry name" value="McrB_DNA-bd"/>
</dbReference>
<keyword evidence="3" id="KW-1185">Reference proteome</keyword>
<evidence type="ECO:0000313" key="2">
    <source>
        <dbReference type="EMBL" id="MCW9708729.1"/>
    </source>
</evidence>
<dbReference type="Proteomes" id="UP001207918">
    <property type="component" value="Unassembled WGS sequence"/>
</dbReference>
<feature type="domain" description="AAA+ ATPase" evidence="1">
    <location>
        <begin position="277"/>
        <end position="451"/>
    </location>
</feature>
<dbReference type="SUPFAM" id="SSF52540">
    <property type="entry name" value="P-loop containing nucleoside triphosphate hydrolases"/>
    <property type="match status" value="1"/>
</dbReference>
<comment type="caution">
    <text evidence="2">The sequence shown here is derived from an EMBL/GenBank/DDBJ whole genome shotgun (WGS) entry which is preliminary data.</text>
</comment>
<dbReference type="Pfam" id="PF26345">
    <property type="entry name" value="ScoMcrA_N"/>
    <property type="match status" value="1"/>
</dbReference>